<keyword evidence="4" id="KW-1185">Reference proteome</keyword>
<dbReference type="Proteomes" id="UP001189429">
    <property type="component" value="Unassembled WGS sequence"/>
</dbReference>
<feature type="transmembrane region" description="Helical" evidence="2">
    <location>
        <begin position="130"/>
        <end position="151"/>
    </location>
</feature>
<feature type="region of interest" description="Disordered" evidence="1">
    <location>
        <begin position="219"/>
        <end position="316"/>
    </location>
</feature>
<dbReference type="InterPro" id="IPR050327">
    <property type="entry name" value="Proton-linked_MCT"/>
</dbReference>
<evidence type="ECO:0000313" key="3">
    <source>
        <dbReference type="EMBL" id="CAK0896291.1"/>
    </source>
</evidence>
<feature type="compositionally biased region" description="Low complexity" evidence="1">
    <location>
        <begin position="242"/>
        <end position="281"/>
    </location>
</feature>
<feature type="region of interest" description="Disordered" evidence="1">
    <location>
        <begin position="1"/>
        <end position="39"/>
    </location>
</feature>
<dbReference type="Pfam" id="PF07690">
    <property type="entry name" value="MFS_1"/>
    <property type="match status" value="1"/>
</dbReference>
<proteinExistence type="predicted"/>
<reference evidence="3" key="1">
    <citation type="submission" date="2023-10" db="EMBL/GenBank/DDBJ databases">
        <authorList>
            <person name="Chen Y."/>
            <person name="Shah S."/>
            <person name="Dougan E. K."/>
            <person name="Thang M."/>
            <person name="Chan C."/>
        </authorList>
    </citation>
    <scope>NUCLEOTIDE SEQUENCE [LARGE SCALE GENOMIC DNA]</scope>
</reference>
<dbReference type="EMBL" id="CAUYUJ010020169">
    <property type="protein sequence ID" value="CAK0896291.1"/>
    <property type="molecule type" value="Genomic_DNA"/>
</dbReference>
<comment type="caution">
    <text evidence="3">The sequence shown here is derived from an EMBL/GenBank/DDBJ whole genome shotgun (WGS) entry which is preliminary data.</text>
</comment>
<gene>
    <name evidence="3" type="ORF">PCOR1329_LOCUS74794</name>
</gene>
<sequence length="316" mass="32397">MAATSAAAQGAPAWPDGSAGRGSRVGAAGPLEADSGRLPRVPRHCGRNLPHCPGPAAPLAAEFGATEYGISWLPALFQLSKGLLTLPGGYAAHRFGAVRCLRLGAVVVTAASLCYPFAQGLRLLGALHAVYGAAYDFCGIATFIVFTTSWFERHRALAIGILVTAFSIAGAVFPPVVALVAARHGWRAAAALCPVAMVAVVVPLVFGVLGDGPLAGQHAPQQLPRAGEGDGRPSSNSCWTGPRAMCPSASSPASRPRCRGAPGRAARGAGARRPAASGARTWRPRTTRPRSPMGGCWARRSRSPRACGSAPSGTSR</sequence>
<dbReference type="PANTHER" id="PTHR11360">
    <property type="entry name" value="MONOCARBOXYLATE TRANSPORTER"/>
    <property type="match status" value="1"/>
</dbReference>
<evidence type="ECO:0000256" key="2">
    <source>
        <dbReference type="SAM" id="Phobius"/>
    </source>
</evidence>
<keyword evidence="2" id="KW-0812">Transmembrane</keyword>
<dbReference type="Gene3D" id="1.20.1250.20">
    <property type="entry name" value="MFS general substrate transporter like domains"/>
    <property type="match status" value="1"/>
</dbReference>
<dbReference type="PANTHER" id="PTHR11360:SF284">
    <property type="entry name" value="EG:103B4.3 PROTEIN-RELATED"/>
    <property type="match status" value="1"/>
</dbReference>
<dbReference type="SUPFAM" id="SSF103473">
    <property type="entry name" value="MFS general substrate transporter"/>
    <property type="match status" value="1"/>
</dbReference>
<dbReference type="InterPro" id="IPR011701">
    <property type="entry name" value="MFS"/>
</dbReference>
<organism evidence="3 4">
    <name type="scientific">Prorocentrum cordatum</name>
    <dbReference type="NCBI Taxonomy" id="2364126"/>
    <lineage>
        <taxon>Eukaryota</taxon>
        <taxon>Sar</taxon>
        <taxon>Alveolata</taxon>
        <taxon>Dinophyceae</taxon>
        <taxon>Prorocentrales</taxon>
        <taxon>Prorocentraceae</taxon>
        <taxon>Prorocentrum</taxon>
    </lineage>
</organism>
<protein>
    <recommendedName>
        <fullName evidence="5">Major facilitator superfamily (MFS) profile domain-containing protein</fullName>
    </recommendedName>
</protein>
<evidence type="ECO:0008006" key="5">
    <source>
        <dbReference type="Google" id="ProtNLM"/>
    </source>
</evidence>
<feature type="transmembrane region" description="Helical" evidence="2">
    <location>
        <begin position="100"/>
        <end position="118"/>
    </location>
</feature>
<feature type="transmembrane region" description="Helical" evidence="2">
    <location>
        <begin position="158"/>
        <end position="182"/>
    </location>
</feature>
<dbReference type="InterPro" id="IPR036259">
    <property type="entry name" value="MFS_trans_sf"/>
</dbReference>
<keyword evidence="2" id="KW-0472">Membrane</keyword>
<feature type="transmembrane region" description="Helical" evidence="2">
    <location>
        <begin position="188"/>
        <end position="209"/>
    </location>
</feature>
<feature type="compositionally biased region" description="Low complexity" evidence="1">
    <location>
        <begin position="1"/>
        <end position="29"/>
    </location>
</feature>
<accession>A0ABN9X9U6</accession>
<evidence type="ECO:0000256" key="1">
    <source>
        <dbReference type="SAM" id="MobiDB-lite"/>
    </source>
</evidence>
<keyword evidence="2" id="KW-1133">Transmembrane helix</keyword>
<evidence type="ECO:0000313" key="4">
    <source>
        <dbReference type="Proteomes" id="UP001189429"/>
    </source>
</evidence>
<name>A0ABN9X9U6_9DINO</name>